<reference evidence="1" key="1">
    <citation type="journal article" date="2020" name="Stud. Mycol.">
        <title>101 Dothideomycetes genomes: a test case for predicting lifestyles and emergence of pathogens.</title>
        <authorList>
            <person name="Haridas S."/>
            <person name="Albert R."/>
            <person name="Binder M."/>
            <person name="Bloem J."/>
            <person name="Labutti K."/>
            <person name="Salamov A."/>
            <person name="Andreopoulos B."/>
            <person name="Baker S."/>
            <person name="Barry K."/>
            <person name="Bills G."/>
            <person name="Bluhm B."/>
            <person name="Cannon C."/>
            <person name="Castanera R."/>
            <person name="Culley D."/>
            <person name="Daum C."/>
            <person name="Ezra D."/>
            <person name="Gonzalez J."/>
            <person name="Henrissat B."/>
            <person name="Kuo A."/>
            <person name="Liang C."/>
            <person name="Lipzen A."/>
            <person name="Lutzoni F."/>
            <person name="Magnuson J."/>
            <person name="Mondo S."/>
            <person name="Nolan M."/>
            <person name="Ohm R."/>
            <person name="Pangilinan J."/>
            <person name="Park H.-J."/>
            <person name="Ramirez L."/>
            <person name="Alfaro M."/>
            <person name="Sun H."/>
            <person name="Tritt A."/>
            <person name="Yoshinaga Y."/>
            <person name="Zwiers L.-H."/>
            <person name="Turgeon B."/>
            <person name="Goodwin S."/>
            <person name="Spatafora J."/>
            <person name="Crous P."/>
            <person name="Grigoriev I."/>
        </authorList>
    </citation>
    <scope>NUCLEOTIDE SEQUENCE</scope>
    <source>
        <strain evidence="1">CBS 133067</strain>
    </source>
</reference>
<evidence type="ECO:0000313" key="2">
    <source>
        <dbReference type="Proteomes" id="UP000799772"/>
    </source>
</evidence>
<dbReference type="EMBL" id="ML978121">
    <property type="protein sequence ID" value="KAF2103994.1"/>
    <property type="molecule type" value="Genomic_DNA"/>
</dbReference>
<protein>
    <submittedName>
        <fullName evidence="1">Class I glutamine amidotransferase-like protein</fullName>
    </submittedName>
</protein>
<dbReference type="PANTHER" id="PTHR43068">
    <property type="entry name" value="SLR1854 PROTEIN"/>
    <property type="match status" value="1"/>
</dbReference>
<organism evidence="1 2">
    <name type="scientific">Rhizodiscina lignyota</name>
    <dbReference type="NCBI Taxonomy" id="1504668"/>
    <lineage>
        <taxon>Eukaryota</taxon>
        <taxon>Fungi</taxon>
        <taxon>Dikarya</taxon>
        <taxon>Ascomycota</taxon>
        <taxon>Pezizomycotina</taxon>
        <taxon>Dothideomycetes</taxon>
        <taxon>Pleosporomycetidae</taxon>
        <taxon>Aulographales</taxon>
        <taxon>Rhizodiscinaceae</taxon>
        <taxon>Rhizodiscina</taxon>
    </lineage>
</organism>
<keyword evidence="2" id="KW-1185">Reference proteome</keyword>
<dbReference type="SUPFAM" id="SSF52317">
    <property type="entry name" value="Class I glutamine amidotransferase-like"/>
    <property type="match status" value="1"/>
</dbReference>
<dbReference type="PANTHER" id="PTHR43068:SF1">
    <property type="entry name" value="SLR1854 PROTEIN"/>
    <property type="match status" value="1"/>
</dbReference>
<dbReference type="InterPro" id="IPR032633">
    <property type="entry name" value="ThiJ-like"/>
</dbReference>
<gene>
    <name evidence="1" type="ORF">NA57DRAFT_70206</name>
</gene>
<comment type="caution">
    <text evidence="1">The sequence shown here is derived from an EMBL/GenBank/DDBJ whole genome shotgun (WGS) entry which is preliminary data.</text>
</comment>
<keyword evidence="1" id="KW-0315">Glutamine amidotransferase</keyword>
<name>A0A9P4IMS0_9PEZI</name>
<dbReference type="InterPro" id="IPR029062">
    <property type="entry name" value="Class_I_gatase-like"/>
</dbReference>
<dbReference type="Gene3D" id="3.40.50.880">
    <property type="match status" value="1"/>
</dbReference>
<dbReference type="Pfam" id="PF17124">
    <property type="entry name" value="ThiJ_like"/>
    <property type="match status" value="1"/>
</dbReference>
<dbReference type="AlphaFoldDB" id="A0A9P4IMS0"/>
<evidence type="ECO:0000313" key="1">
    <source>
        <dbReference type="EMBL" id="KAF2103994.1"/>
    </source>
</evidence>
<accession>A0A9P4IMS0</accession>
<dbReference type="Proteomes" id="UP000799772">
    <property type="component" value="Unassembled WGS sequence"/>
</dbReference>
<dbReference type="OrthoDB" id="543156at2759"/>
<sequence length="254" mass="27700">MAPRVIFLMADYGHDPTETAIPWKAFHDAGFNTSFATEHGKPANADEKMLSGITGTLLGATKAAKAAYQELIKTPDFQNPLSWAAEDFTLDDYDLVFLPGGHEKGVRQIIDSAKVHKLLESYFPKTKKPSNKSVAAICHGVQVLATASREDGKSVIHEAETTALLHNMEQGIFHATRLFLGDYYKTYGAGSPSVQKTVTDRLQNPSQFKSSLSLSPFIVEDPNYNYLSARFPGDAELLASKAVEMVSSAVKSSL</sequence>
<proteinExistence type="predicted"/>